<dbReference type="EMBL" id="CAUWAG010000012">
    <property type="protein sequence ID" value="CAJ2508715.1"/>
    <property type="molecule type" value="Genomic_DNA"/>
</dbReference>
<feature type="transmembrane region" description="Helical" evidence="7">
    <location>
        <begin position="243"/>
        <end position="267"/>
    </location>
</feature>
<comment type="subcellular location">
    <subcellularLocation>
        <location evidence="1">Membrane</location>
        <topology evidence="1">Multi-pass membrane protein</topology>
    </subcellularLocation>
</comment>
<dbReference type="Proteomes" id="UP001295740">
    <property type="component" value="Unassembled WGS sequence"/>
</dbReference>
<evidence type="ECO:0000256" key="6">
    <source>
        <dbReference type="SAM" id="MobiDB-lite"/>
    </source>
</evidence>
<evidence type="ECO:0000256" key="5">
    <source>
        <dbReference type="ARBA" id="ARBA00023136"/>
    </source>
</evidence>
<dbReference type="Gene3D" id="1.20.1720.10">
    <property type="entry name" value="Multidrug resistance protein D"/>
    <property type="match status" value="1"/>
</dbReference>
<gene>
    <name evidence="9" type="ORF">KHLLAP_LOCUS9183</name>
</gene>
<dbReference type="AlphaFoldDB" id="A0AAI8VPK2"/>
<evidence type="ECO:0000259" key="8">
    <source>
        <dbReference type="PROSITE" id="PS50850"/>
    </source>
</evidence>
<reference evidence="9" key="1">
    <citation type="submission" date="2023-10" db="EMBL/GenBank/DDBJ databases">
        <authorList>
            <person name="Hackl T."/>
        </authorList>
    </citation>
    <scope>NUCLEOTIDE SEQUENCE</scope>
</reference>
<dbReference type="PANTHER" id="PTHR23501:SF177">
    <property type="entry name" value="MAJOR FACILITATOR SUPERFAMILY (MFS) PROFILE DOMAIN-CONTAINING PROTEIN-RELATED"/>
    <property type="match status" value="1"/>
</dbReference>
<evidence type="ECO:0000256" key="3">
    <source>
        <dbReference type="ARBA" id="ARBA00022692"/>
    </source>
</evidence>
<feature type="compositionally biased region" description="Basic and acidic residues" evidence="6">
    <location>
        <begin position="445"/>
        <end position="460"/>
    </location>
</feature>
<keyword evidence="5 7" id="KW-0472">Membrane</keyword>
<feature type="transmembrane region" description="Helical" evidence="7">
    <location>
        <begin position="50"/>
        <end position="68"/>
    </location>
</feature>
<evidence type="ECO:0000256" key="4">
    <source>
        <dbReference type="ARBA" id="ARBA00022989"/>
    </source>
</evidence>
<protein>
    <submittedName>
        <fullName evidence="9">Uu.00g137410.m01.CDS01</fullName>
    </submittedName>
</protein>
<proteinExistence type="predicted"/>
<feature type="compositionally biased region" description="Basic residues" evidence="6">
    <location>
        <begin position="435"/>
        <end position="444"/>
    </location>
</feature>
<keyword evidence="2" id="KW-0813">Transport</keyword>
<evidence type="ECO:0000256" key="2">
    <source>
        <dbReference type="ARBA" id="ARBA00022448"/>
    </source>
</evidence>
<evidence type="ECO:0000313" key="9">
    <source>
        <dbReference type="EMBL" id="CAJ2508715.1"/>
    </source>
</evidence>
<evidence type="ECO:0000256" key="7">
    <source>
        <dbReference type="SAM" id="Phobius"/>
    </source>
</evidence>
<dbReference type="PANTHER" id="PTHR23501">
    <property type="entry name" value="MAJOR FACILITATOR SUPERFAMILY"/>
    <property type="match status" value="1"/>
</dbReference>
<dbReference type="InterPro" id="IPR036259">
    <property type="entry name" value="MFS_trans_sf"/>
</dbReference>
<feature type="transmembrane region" description="Helical" evidence="7">
    <location>
        <begin position="143"/>
        <end position="166"/>
    </location>
</feature>
<dbReference type="GO" id="GO:0005886">
    <property type="term" value="C:plasma membrane"/>
    <property type="evidence" value="ECO:0007669"/>
    <property type="project" value="TreeGrafter"/>
</dbReference>
<dbReference type="InterPro" id="IPR011701">
    <property type="entry name" value="MFS"/>
</dbReference>
<dbReference type="SUPFAM" id="SSF103473">
    <property type="entry name" value="MFS general substrate transporter"/>
    <property type="match status" value="2"/>
</dbReference>
<dbReference type="PROSITE" id="PS50850">
    <property type="entry name" value="MFS"/>
    <property type="match status" value="1"/>
</dbReference>
<dbReference type="GO" id="GO:0022857">
    <property type="term" value="F:transmembrane transporter activity"/>
    <property type="evidence" value="ECO:0007669"/>
    <property type="project" value="InterPro"/>
</dbReference>
<accession>A0AAI8VPK2</accession>
<keyword evidence="4 7" id="KW-1133">Transmembrane helix</keyword>
<dbReference type="InterPro" id="IPR020846">
    <property type="entry name" value="MFS_dom"/>
</dbReference>
<dbReference type="Pfam" id="PF07690">
    <property type="entry name" value="MFS_1"/>
    <property type="match status" value="1"/>
</dbReference>
<name>A0AAI8VPK2_9PEZI</name>
<keyword evidence="10" id="KW-1185">Reference proteome</keyword>
<evidence type="ECO:0000313" key="10">
    <source>
        <dbReference type="Proteomes" id="UP001295740"/>
    </source>
</evidence>
<sequence>MGTAHEDAMGATMTEKPGDAVDTPSESNLSGEQAVAAPGPVQEYPTGLRLVLLAGASIMGVFLISLDQTIVGTAVPKITSEFGGLSDVSWYSAAYFMTFGGLEASWGKAFKSFDIKWTFILSLAIFEVGSLICALAPNSVVLIIGRAIAGVGAAGISVGGTSIVAFSTPPRTRPVLMGIIGLTYGLASVLGPIIGGAFTDRVTWRWCFYLNLPIGGVAAAIVLLFFHLPAAARPPPISLKHKLLHLDPVGICLTMAAIMCFILGLQYAGTVHPWRSSQVIGLLVGFGLLVITLIAWSIYSDEYAMLIPRLFKKRALWSVCPYQFFFLGDLILILYYLPIYFQSVKGATAIESGVDNLPIYQVHEGIVVIYRVKLTATFSILQLGLNSALHGIVRQSLDLLNSQSHLTKQSLPVILAALDPPFHEHVEVHEEWKRVRSRGSRRRENHLAEEDPGGRSHGIHDVAQNPAASLVIVVVKHVTEVI</sequence>
<feature type="domain" description="Major facilitator superfamily (MFS) profile" evidence="8">
    <location>
        <begin position="53"/>
        <end position="482"/>
    </location>
</feature>
<feature type="transmembrane region" description="Helical" evidence="7">
    <location>
        <begin position="210"/>
        <end position="231"/>
    </location>
</feature>
<organism evidence="9 10">
    <name type="scientific">Anthostomella pinea</name>
    <dbReference type="NCBI Taxonomy" id="933095"/>
    <lineage>
        <taxon>Eukaryota</taxon>
        <taxon>Fungi</taxon>
        <taxon>Dikarya</taxon>
        <taxon>Ascomycota</taxon>
        <taxon>Pezizomycotina</taxon>
        <taxon>Sordariomycetes</taxon>
        <taxon>Xylariomycetidae</taxon>
        <taxon>Xylariales</taxon>
        <taxon>Xylariaceae</taxon>
        <taxon>Anthostomella</taxon>
    </lineage>
</organism>
<feature type="transmembrane region" description="Helical" evidence="7">
    <location>
        <begin position="175"/>
        <end position="198"/>
    </location>
</feature>
<feature type="region of interest" description="Disordered" evidence="6">
    <location>
        <begin position="1"/>
        <end position="28"/>
    </location>
</feature>
<feature type="transmembrane region" description="Helical" evidence="7">
    <location>
        <begin position="118"/>
        <end position="137"/>
    </location>
</feature>
<dbReference type="FunFam" id="1.20.1720.10:FF:000012">
    <property type="entry name" value="MFS toxin efflux pump (AflT)"/>
    <property type="match status" value="1"/>
</dbReference>
<keyword evidence="3 7" id="KW-0812">Transmembrane</keyword>
<feature type="transmembrane region" description="Helical" evidence="7">
    <location>
        <begin position="319"/>
        <end position="337"/>
    </location>
</feature>
<feature type="transmembrane region" description="Helical" evidence="7">
    <location>
        <begin position="279"/>
        <end position="299"/>
    </location>
</feature>
<feature type="region of interest" description="Disordered" evidence="6">
    <location>
        <begin position="435"/>
        <end position="460"/>
    </location>
</feature>
<evidence type="ECO:0000256" key="1">
    <source>
        <dbReference type="ARBA" id="ARBA00004141"/>
    </source>
</evidence>
<comment type="caution">
    <text evidence="9">The sequence shown here is derived from an EMBL/GenBank/DDBJ whole genome shotgun (WGS) entry which is preliminary data.</text>
</comment>